<evidence type="ECO:0000256" key="8">
    <source>
        <dbReference type="ARBA" id="ARBA00044926"/>
    </source>
</evidence>
<evidence type="ECO:0000256" key="3">
    <source>
        <dbReference type="ARBA" id="ARBA00022553"/>
    </source>
</evidence>
<keyword evidence="3" id="KW-0597">Phosphoprotein</keyword>
<evidence type="ECO:0000256" key="9">
    <source>
        <dbReference type="ARBA" id="ARBA00044968"/>
    </source>
</evidence>
<dbReference type="GO" id="GO:0046872">
    <property type="term" value="F:metal ion binding"/>
    <property type="evidence" value="ECO:0007669"/>
    <property type="project" value="UniProtKB-KW"/>
</dbReference>
<comment type="caution">
    <text evidence="11">The sequence shown here is derived from an EMBL/GenBank/DDBJ whole genome shotgun (WGS) entry which is preliminary data.</text>
</comment>
<keyword evidence="7" id="KW-0119">Carbohydrate metabolism</keyword>
<dbReference type="InterPro" id="IPR023198">
    <property type="entry name" value="PGP-like_dom2"/>
</dbReference>
<sequence>MLTGGGDMMRNRELKAVIFDMDGVLIDSEPIHFLVEQKLFRQFGLRITEEEQHAYVGVPMKEMWKLIRTRHSLTLSEEQLLAGHKEQLIAEFSTAEPFEAMEGLRELLSEIKNRGLKTAVASSSPRQLIETVLARLRLTPMFDVIVSGEEVKQGKPSPDIFIEAASLLQATAGECIVIEDSCNGVRAAKSAGMECIGFYNPNSGNQDLSGADRVIRHFSEITGGELQ</sequence>
<dbReference type="AlphaFoldDB" id="A0A163V4G5"/>
<comment type="similarity">
    <text evidence="2">Belongs to the HAD-like hydrolase superfamily. CbbY/CbbZ/Gph/YieH family.</text>
</comment>
<dbReference type="PANTHER" id="PTHR46193">
    <property type="entry name" value="6-PHOSPHOGLUCONATE PHOSPHATASE"/>
    <property type="match status" value="1"/>
</dbReference>
<dbReference type="InterPro" id="IPR041492">
    <property type="entry name" value="HAD_2"/>
</dbReference>
<dbReference type="EC" id="5.4.2.6" evidence="9"/>
<protein>
    <recommendedName>
        <fullName evidence="10">Beta-phosphoglucomutase</fullName>
        <ecNumber evidence="9">5.4.2.6</ecNumber>
    </recommendedName>
</protein>
<proteinExistence type="inferred from homology"/>
<accession>A0A163V4G5</accession>
<evidence type="ECO:0000256" key="4">
    <source>
        <dbReference type="ARBA" id="ARBA00022723"/>
    </source>
</evidence>
<evidence type="ECO:0000256" key="1">
    <source>
        <dbReference type="ARBA" id="ARBA00001946"/>
    </source>
</evidence>
<comment type="catalytic activity">
    <reaction evidence="8">
        <text>beta-D-glucose 1-phosphate = beta-D-glucose 6-phosphate</text>
        <dbReference type="Rhea" id="RHEA:20113"/>
        <dbReference type="ChEBI" id="CHEBI:57684"/>
        <dbReference type="ChEBI" id="CHEBI:58247"/>
        <dbReference type="EC" id="5.4.2.6"/>
    </reaction>
</comment>
<comment type="cofactor">
    <cofactor evidence="1">
        <name>Mg(2+)</name>
        <dbReference type="ChEBI" id="CHEBI:18420"/>
    </cofactor>
</comment>
<dbReference type="EMBL" id="LQRA01000081">
    <property type="protein sequence ID" value="KZE74321.1"/>
    <property type="molecule type" value="Genomic_DNA"/>
</dbReference>
<evidence type="ECO:0000256" key="5">
    <source>
        <dbReference type="ARBA" id="ARBA00022842"/>
    </source>
</evidence>
<dbReference type="STRING" id="1007103.GCA_000213315_03538"/>
<dbReference type="InterPro" id="IPR051600">
    <property type="entry name" value="Beta-PGM-like"/>
</dbReference>
<evidence type="ECO:0000313" key="11">
    <source>
        <dbReference type="EMBL" id="KZE74321.1"/>
    </source>
</evidence>
<dbReference type="Pfam" id="PF13419">
    <property type="entry name" value="HAD_2"/>
    <property type="match status" value="1"/>
</dbReference>
<dbReference type="eggNOG" id="COG0637">
    <property type="taxonomic scope" value="Bacteria"/>
</dbReference>
<dbReference type="PANTHER" id="PTHR46193:SF18">
    <property type="entry name" value="HEXITOL PHOSPHATASE B"/>
    <property type="match status" value="1"/>
</dbReference>
<dbReference type="SFLD" id="SFLDG01135">
    <property type="entry name" value="C1.5.6:_HAD__Beta-PGM__Phospha"/>
    <property type="match status" value="1"/>
</dbReference>
<evidence type="ECO:0000256" key="10">
    <source>
        <dbReference type="ARBA" id="ARBA00044991"/>
    </source>
</evidence>
<organism evidence="11 12">
    <name type="scientific">Paenibacillus elgii</name>
    <dbReference type="NCBI Taxonomy" id="189691"/>
    <lineage>
        <taxon>Bacteria</taxon>
        <taxon>Bacillati</taxon>
        <taxon>Bacillota</taxon>
        <taxon>Bacilli</taxon>
        <taxon>Bacillales</taxon>
        <taxon>Paenibacillaceae</taxon>
        <taxon>Paenibacillus</taxon>
    </lineage>
</organism>
<keyword evidence="12" id="KW-1185">Reference proteome</keyword>
<dbReference type="SFLD" id="SFLDS00003">
    <property type="entry name" value="Haloacid_Dehalogenase"/>
    <property type="match status" value="1"/>
</dbReference>
<reference evidence="12" key="1">
    <citation type="submission" date="2016-01" db="EMBL/GenBank/DDBJ databases">
        <title>Draft genome of Chromobacterium sp. F49.</title>
        <authorList>
            <person name="Hong K.W."/>
        </authorList>
    </citation>
    <scope>NUCLEOTIDE SEQUENCE [LARGE SCALE GENOMIC DNA]</scope>
    <source>
        <strain evidence="12">M63</strain>
    </source>
</reference>
<gene>
    <name evidence="11" type="ORF">AV654_30490</name>
</gene>
<dbReference type="NCBIfam" id="TIGR02009">
    <property type="entry name" value="PGMB-YQAB-SF"/>
    <property type="match status" value="1"/>
</dbReference>
<keyword evidence="5" id="KW-0460">Magnesium</keyword>
<dbReference type="Gene3D" id="3.40.50.1000">
    <property type="entry name" value="HAD superfamily/HAD-like"/>
    <property type="match status" value="1"/>
</dbReference>
<dbReference type="InterPro" id="IPR023214">
    <property type="entry name" value="HAD_sf"/>
</dbReference>
<dbReference type="GO" id="GO:0008801">
    <property type="term" value="F:beta-phosphoglucomutase activity"/>
    <property type="evidence" value="ECO:0007669"/>
    <property type="project" value="UniProtKB-EC"/>
</dbReference>
<dbReference type="CDD" id="cd16423">
    <property type="entry name" value="HAD_BPGM-like"/>
    <property type="match status" value="1"/>
</dbReference>
<dbReference type="Gene3D" id="1.10.150.240">
    <property type="entry name" value="Putative phosphatase, domain 2"/>
    <property type="match status" value="1"/>
</dbReference>
<evidence type="ECO:0000313" key="12">
    <source>
        <dbReference type="Proteomes" id="UP000076563"/>
    </source>
</evidence>
<dbReference type="InterPro" id="IPR006439">
    <property type="entry name" value="HAD-SF_hydro_IA"/>
</dbReference>
<evidence type="ECO:0000256" key="6">
    <source>
        <dbReference type="ARBA" id="ARBA00023235"/>
    </source>
</evidence>
<dbReference type="InterPro" id="IPR010976">
    <property type="entry name" value="B-phosphoglucomutase_hydrolase"/>
</dbReference>
<evidence type="ECO:0000256" key="2">
    <source>
        <dbReference type="ARBA" id="ARBA00006171"/>
    </source>
</evidence>
<dbReference type="PRINTS" id="PR00413">
    <property type="entry name" value="HADHALOGNASE"/>
</dbReference>
<dbReference type="SFLD" id="SFLDG01129">
    <property type="entry name" value="C1.5:_HAD__Beta-PGM__Phosphata"/>
    <property type="match status" value="1"/>
</dbReference>
<dbReference type="SUPFAM" id="SSF56784">
    <property type="entry name" value="HAD-like"/>
    <property type="match status" value="1"/>
</dbReference>
<evidence type="ECO:0000256" key="7">
    <source>
        <dbReference type="ARBA" id="ARBA00023277"/>
    </source>
</evidence>
<keyword evidence="4" id="KW-0479">Metal-binding</keyword>
<dbReference type="InterPro" id="IPR036412">
    <property type="entry name" value="HAD-like_sf"/>
</dbReference>
<name>A0A163V4G5_9BACL</name>
<dbReference type="Proteomes" id="UP000076563">
    <property type="component" value="Unassembled WGS sequence"/>
</dbReference>
<dbReference type="NCBIfam" id="TIGR01509">
    <property type="entry name" value="HAD-SF-IA-v3"/>
    <property type="match status" value="1"/>
</dbReference>
<keyword evidence="6" id="KW-0413">Isomerase</keyword>